<evidence type="ECO:0000259" key="7">
    <source>
        <dbReference type="SMART" id="SM00988"/>
    </source>
</evidence>
<dbReference type="GO" id="GO:0006457">
    <property type="term" value="P:protein folding"/>
    <property type="evidence" value="ECO:0007669"/>
    <property type="project" value="InterPro"/>
</dbReference>
<evidence type="ECO:0000256" key="6">
    <source>
        <dbReference type="SAM" id="MobiDB-lite"/>
    </source>
</evidence>
<sequence>MTQFIARRVERAATAAEARDRVSLDYEGRFLRRRTLTTESGARLLVDLPETVSLAQGDAFRAETGELILVQAEAEPLVEVRAVPGGLARLAWHIGNRHTPAEIAADHLLIRRDHVLEAMLTRLGATLRPLLAPFNPEGGAYGTGRTHGHHHGGATDDPRGEGHGPAGRHAHA</sequence>
<dbReference type="CDD" id="cd00571">
    <property type="entry name" value="UreE"/>
    <property type="match status" value="1"/>
</dbReference>
<dbReference type="SUPFAM" id="SSF69737">
    <property type="entry name" value="Urease metallochaperone UreE, C-terminal domain"/>
    <property type="match status" value="1"/>
</dbReference>
<dbReference type="Pfam" id="PF02814">
    <property type="entry name" value="UreE_N"/>
    <property type="match status" value="1"/>
</dbReference>
<evidence type="ECO:0000256" key="4">
    <source>
        <dbReference type="ARBA" id="ARBA00023186"/>
    </source>
</evidence>
<protein>
    <recommendedName>
        <fullName evidence="5">Urease accessory protein UreE</fullName>
    </recommendedName>
</protein>
<dbReference type="SMART" id="SM00988">
    <property type="entry name" value="UreE_N"/>
    <property type="match status" value="1"/>
</dbReference>
<dbReference type="Proteomes" id="UP000249185">
    <property type="component" value="Unassembled WGS sequence"/>
</dbReference>
<gene>
    <name evidence="5" type="primary">ureE</name>
    <name evidence="8" type="ORF">DI556_16400</name>
</gene>
<comment type="similarity">
    <text evidence="5">Belongs to the UreE family.</text>
</comment>
<dbReference type="Pfam" id="PF05194">
    <property type="entry name" value="UreE_C"/>
    <property type="match status" value="1"/>
</dbReference>
<dbReference type="InterPro" id="IPR007864">
    <property type="entry name" value="UreE_C_dom"/>
</dbReference>
<dbReference type="GO" id="GO:0051082">
    <property type="term" value="F:unfolded protein binding"/>
    <property type="evidence" value="ECO:0007669"/>
    <property type="project" value="UniProtKB-UniRule"/>
</dbReference>
<dbReference type="Gene3D" id="2.60.260.20">
    <property type="entry name" value="Urease metallochaperone UreE, N-terminal domain"/>
    <property type="match status" value="1"/>
</dbReference>
<dbReference type="SUPFAM" id="SSF69287">
    <property type="entry name" value="Urease metallochaperone UreE, N-terminal domain"/>
    <property type="match status" value="1"/>
</dbReference>
<evidence type="ECO:0000256" key="5">
    <source>
        <dbReference type="HAMAP-Rule" id="MF_00822"/>
    </source>
</evidence>
<reference evidence="8 9" key="1">
    <citation type="submission" date="2017-08" db="EMBL/GenBank/DDBJ databases">
        <title>Infants hospitalized years apart are colonized by the same room-sourced microbial strains.</title>
        <authorList>
            <person name="Brooks B."/>
            <person name="Olm M.R."/>
            <person name="Firek B.A."/>
            <person name="Baker R."/>
            <person name="Thomas B.C."/>
            <person name="Morowitz M.J."/>
            <person name="Banfield J.F."/>
        </authorList>
    </citation>
    <scope>NUCLEOTIDE SEQUENCE [LARGE SCALE GENOMIC DNA]</scope>
    <source>
        <strain evidence="8">S2_005_002_R2_34</strain>
    </source>
</reference>
<proteinExistence type="inferred from homology"/>
<accession>A0A2W5N2W6</accession>
<evidence type="ECO:0000256" key="1">
    <source>
        <dbReference type="ARBA" id="ARBA00004496"/>
    </source>
</evidence>
<comment type="function">
    <text evidence="5">Involved in urease metallocenter assembly. Binds nickel. Probably functions as a nickel donor during metallocenter assembly.</text>
</comment>
<dbReference type="GO" id="GO:0016151">
    <property type="term" value="F:nickel cation binding"/>
    <property type="evidence" value="ECO:0007669"/>
    <property type="project" value="UniProtKB-UniRule"/>
</dbReference>
<dbReference type="Gene3D" id="3.30.70.790">
    <property type="entry name" value="UreE, C-terminal domain"/>
    <property type="match status" value="1"/>
</dbReference>
<evidence type="ECO:0000313" key="9">
    <source>
        <dbReference type="Proteomes" id="UP000249185"/>
    </source>
</evidence>
<dbReference type="GO" id="GO:0065003">
    <property type="term" value="P:protein-containing complex assembly"/>
    <property type="evidence" value="ECO:0007669"/>
    <property type="project" value="InterPro"/>
</dbReference>
<dbReference type="InterPro" id="IPR036118">
    <property type="entry name" value="UreE_N_sf"/>
</dbReference>
<feature type="compositionally biased region" description="Basic and acidic residues" evidence="6">
    <location>
        <begin position="153"/>
        <end position="162"/>
    </location>
</feature>
<dbReference type="GO" id="GO:0005737">
    <property type="term" value="C:cytoplasm"/>
    <property type="evidence" value="ECO:0007669"/>
    <property type="project" value="UniProtKB-SubCell"/>
</dbReference>
<evidence type="ECO:0000256" key="3">
    <source>
        <dbReference type="ARBA" id="ARBA00022596"/>
    </source>
</evidence>
<dbReference type="PIRSF" id="PIRSF036402">
    <property type="entry name" value="Ureas_acces_UreE"/>
    <property type="match status" value="1"/>
</dbReference>
<comment type="caution">
    <text evidence="8">The sequence shown here is derived from an EMBL/GenBank/DDBJ whole genome shotgun (WGS) entry which is preliminary data.</text>
</comment>
<keyword evidence="3 5" id="KW-0533">Nickel</keyword>
<dbReference type="GO" id="GO:0019627">
    <property type="term" value="P:urea metabolic process"/>
    <property type="evidence" value="ECO:0007669"/>
    <property type="project" value="InterPro"/>
</dbReference>
<feature type="domain" description="UreE urease accessory N-terminal" evidence="7">
    <location>
        <begin position="5"/>
        <end position="68"/>
    </location>
</feature>
<dbReference type="HAMAP" id="MF_00822">
    <property type="entry name" value="UreE"/>
    <property type="match status" value="1"/>
</dbReference>
<feature type="region of interest" description="Disordered" evidence="6">
    <location>
        <begin position="138"/>
        <end position="172"/>
    </location>
</feature>
<evidence type="ECO:0000313" key="8">
    <source>
        <dbReference type="EMBL" id="PZQ47792.1"/>
    </source>
</evidence>
<comment type="subcellular location">
    <subcellularLocation>
        <location evidence="1 5">Cytoplasm</location>
    </subcellularLocation>
</comment>
<name>A0A2W5N2W6_RHOSU</name>
<keyword evidence="2 5" id="KW-0963">Cytoplasm</keyword>
<dbReference type="EMBL" id="QFPW01000015">
    <property type="protein sequence ID" value="PZQ47792.1"/>
    <property type="molecule type" value="Genomic_DNA"/>
</dbReference>
<organism evidence="8 9">
    <name type="scientific">Rhodovulum sulfidophilum</name>
    <name type="common">Rhodobacter sulfidophilus</name>
    <dbReference type="NCBI Taxonomy" id="35806"/>
    <lineage>
        <taxon>Bacteria</taxon>
        <taxon>Pseudomonadati</taxon>
        <taxon>Pseudomonadota</taxon>
        <taxon>Alphaproteobacteria</taxon>
        <taxon>Rhodobacterales</taxon>
        <taxon>Paracoccaceae</taxon>
        <taxon>Rhodovulum</taxon>
    </lineage>
</organism>
<dbReference type="InterPro" id="IPR004029">
    <property type="entry name" value="UreE_N"/>
</dbReference>
<keyword evidence="4 5" id="KW-0143">Chaperone</keyword>
<dbReference type="InterPro" id="IPR012406">
    <property type="entry name" value="UreE"/>
</dbReference>
<dbReference type="AlphaFoldDB" id="A0A2W5N2W6"/>
<evidence type="ECO:0000256" key="2">
    <source>
        <dbReference type="ARBA" id="ARBA00022490"/>
    </source>
</evidence>